<dbReference type="PANTHER" id="PTHR10509:SF14">
    <property type="entry name" value="CAFFEOYL-COA O-METHYLTRANSFERASE 3-RELATED"/>
    <property type="match status" value="1"/>
</dbReference>
<dbReference type="PROSITE" id="PS51682">
    <property type="entry name" value="SAM_OMT_I"/>
    <property type="match status" value="1"/>
</dbReference>
<dbReference type="PANTHER" id="PTHR10509">
    <property type="entry name" value="O-METHYLTRANSFERASE-RELATED"/>
    <property type="match status" value="1"/>
</dbReference>
<gene>
    <name evidence="5" type="ORF">FHR04_12280</name>
    <name evidence="4" type="ORF">HNQ04_002359</name>
</gene>
<reference evidence="5 6" key="1">
    <citation type="submission" date="2019-06" db="EMBL/GenBank/DDBJ databases">
        <title>Genome sequence of Deinococcus radiopugnans ATCC 19172.</title>
        <authorList>
            <person name="Maclea K.S."/>
            <person name="Maynard C.R."/>
        </authorList>
    </citation>
    <scope>NUCLEOTIDE SEQUENCE [LARGE SCALE GENOMIC DNA]</scope>
    <source>
        <strain evidence="5 6">ATCC 19172</strain>
    </source>
</reference>
<dbReference type="CDD" id="cd02440">
    <property type="entry name" value="AdoMet_MTases"/>
    <property type="match status" value="1"/>
</dbReference>
<dbReference type="GO" id="GO:0008171">
    <property type="term" value="F:O-methyltransferase activity"/>
    <property type="evidence" value="ECO:0007669"/>
    <property type="project" value="InterPro"/>
</dbReference>
<protein>
    <submittedName>
        <fullName evidence="4 5">O-methyltransferase</fullName>
    </submittedName>
</protein>
<dbReference type="Gene3D" id="3.40.50.150">
    <property type="entry name" value="Vaccinia Virus protein VP39"/>
    <property type="match status" value="1"/>
</dbReference>
<dbReference type="AlphaFoldDB" id="A0A5C4Y491"/>
<keyword evidence="2 5" id="KW-0808">Transferase</keyword>
<dbReference type="InterPro" id="IPR002935">
    <property type="entry name" value="SAM_O-MeTrfase"/>
</dbReference>
<keyword evidence="7" id="KW-1185">Reference proteome</keyword>
<sequence>MHNPPDPQDRWTAVDAYLSDLLIVQDAALAAALIDQAAAGLPAQNVSALQGQLLTLLAQMQGARRILEIGTLGGYSTLWLARALPPGGQLVTLELQPQRAALARRSLERAGLSGRVEVRVGQATDSLAQLSADGAAPFDFIFIDADKPSYTEYLTGALRLARPGTVLMVDNVVRGGCVISPESDDANVQGVRRFMAALAAEPRLTATALQTVGSKGYDGFVVARVNMAGDTILE</sequence>
<dbReference type="SUPFAM" id="SSF53335">
    <property type="entry name" value="S-adenosyl-L-methionine-dependent methyltransferases"/>
    <property type="match status" value="1"/>
</dbReference>
<evidence type="ECO:0000256" key="3">
    <source>
        <dbReference type="ARBA" id="ARBA00022691"/>
    </source>
</evidence>
<keyword evidence="3" id="KW-0949">S-adenosyl-L-methionine</keyword>
<proteinExistence type="predicted"/>
<accession>A0A5C4Y491</accession>
<dbReference type="GO" id="GO:0032259">
    <property type="term" value="P:methylation"/>
    <property type="evidence" value="ECO:0007669"/>
    <property type="project" value="UniProtKB-KW"/>
</dbReference>
<evidence type="ECO:0000313" key="7">
    <source>
        <dbReference type="Proteomes" id="UP000629870"/>
    </source>
</evidence>
<dbReference type="Proteomes" id="UP000313988">
    <property type="component" value="Unassembled WGS sequence"/>
</dbReference>
<organism evidence="5 6">
    <name type="scientific">Deinococcus radiopugnans ATCC 19172</name>
    <dbReference type="NCBI Taxonomy" id="585398"/>
    <lineage>
        <taxon>Bacteria</taxon>
        <taxon>Thermotogati</taxon>
        <taxon>Deinococcota</taxon>
        <taxon>Deinococci</taxon>
        <taxon>Deinococcales</taxon>
        <taxon>Deinococcaceae</taxon>
        <taxon>Deinococcus</taxon>
    </lineage>
</organism>
<evidence type="ECO:0000313" key="6">
    <source>
        <dbReference type="Proteomes" id="UP000313988"/>
    </source>
</evidence>
<dbReference type="RefSeq" id="WP_139403699.1">
    <property type="nucleotide sequence ID" value="NZ_JACHEW010000011.1"/>
</dbReference>
<evidence type="ECO:0000256" key="1">
    <source>
        <dbReference type="ARBA" id="ARBA00022603"/>
    </source>
</evidence>
<name>A0A5C4Y491_9DEIO</name>
<keyword evidence="1 5" id="KW-0489">Methyltransferase</keyword>
<evidence type="ECO:0000313" key="4">
    <source>
        <dbReference type="EMBL" id="MBB6017097.1"/>
    </source>
</evidence>
<evidence type="ECO:0000313" key="5">
    <source>
        <dbReference type="EMBL" id="TNM70672.1"/>
    </source>
</evidence>
<dbReference type="EMBL" id="VDMO01000012">
    <property type="protein sequence ID" value="TNM70672.1"/>
    <property type="molecule type" value="Genomic_DNA"/>
</dbReference>
<dbReference type="OrthoDB" id="9799672at2"/>
<dbReference type="GO" id="GO:0008757">
    <property type="term" value="F:S-adenosylmethionine-dependent methyltransferase activity"/>
    <property type="evidence" value="ECO:0007669"/>
    <property type="project" value="TreeGrafter"/>
</dbReference>
<comment type="caution">
    <text evidence="5">The sequence shown here is derived from an EMBL/GenBank/DDBJ whole genome shotgun (WGS) entry which is preliminary data.</text>
</comment>
<dbReference type="InterPro" id="IPR050362">
    <property type="entry name" value="Cation-dep_OMT"/>
</dbReference>
<dbReference type="InterPro" id="IPR029063">
    <property type="entry name" value="SAM-dependent_MTases_sf"/>
</dbReference>
<dbReference type="Pfam" id="PF01596">
    <property type="entry name" value="Methyltransf_3"/>
    <property type="match status" value="1"/>
</dbReference>
<reference evidence="4 7" key="2">
    <citation type="submission" date="2020-08" db="EMBL/GenBank/DDBJ databases">
        <title>Genomic Encyclopedia of Type Strains, Phase IV (KMG-IV): sequencing the most valuable type-strain genomes for metagenomic binning, comparative biology and taxonomic classification.</title>
        <authorList>
            <person name="Goeker M."/>
        </authorList>
    </citation>
    <scope>NUCLEOTIDE SEQUENCE [LARGE SCALE GENOMIC DNA]</scope>
    <source>
        <strain evidence="4 7">DSM 12027</strain>
    </source>
</reference>
<evidence type="ECO:0000256" key="2">
    <source>
        <dbReference type="ARBA" id="ARBA00022679"/>
    </source>
</evidence>
<dbReference type="EMBL" id="JACHEW010000011">
    <property type="protein sequence ID" value="MBB6017097.1"/>
    <property type="molecule type" value="Genomic_DNA"/>
</dbReference>
<dbReference type="Proteomes" id="UP000629870">
    <property type="component" value="Unassembled WGS sequence"/>
</dbReference>